<keyword evidence="1" id="KW-0812">Transmembrane</keyword>
<evidence type="ECO:0000313" key="3">
    <source>
        <dbReference type="Proteomes" id="UP000283522"/>
    </source>
</evidence>
<gene>
    <name evidence="2" type="ORF">D0X99_05165</name>
</gene>
<dbReference type="OrthoDB" id="709006at2"/>
<dbReference type="AlphaFoldDB" id="A0A418PU82"/>
<accession>A0A418PU82</accession>
<sequence length="134" mass="15586">MKRNKLIFYLIGAVVLIVIYQILSSSLSQPGLEQFEGKYEELGFYRNENNTGPVVRIYAIRAIDPNSDWMRNFAESQPHTKYGRTLVFFFSPDLKEKVDLSPQEPYFPEKYQSYLVAKFEKTPMGEGRFSNTIP</sequence>
<proteinExistence type="predicted"/>
<name>A0A418PU82_9BACT</name>
<reference evidence="2 3" key="1">
    <citation type="submission" date="2018-09" db="EMBL/GenBank/DDBJ databases">
        <authorList>
            <person name="Wang X."/>
            <person name="Du Z."/>
        </authorList>
    </citation>
    <scope>NUCLEOTIDE SEQUENCE [LARGE SCALE GENOMIC DNA]</scope>
    <source>
        <strain evidence="2 3">N3</strain>
    </source>
</reference>
<keyword evidence="1" id="KW-0472">Membrane</keyword>
<evidence type="ECO:0000256" key="1">
    <source>
        <dbReference type="SAM" id="Phobius"/>
    </source>
</evidence>
<feature type="transmembrane region" description="Helical" evidence="1">
    <location>
        <begin position="6"/>
        <end position="23"/>
    </location>
</feature>
<dbReference type="EMBL" id="QXML01000002">
    <property type="protein sequence ID" value="RIW17144.1"/>
    <property type="molecule type" value="Genomic_DNA"/>
</dbReference>
<keyword evidence="1" id="KW-1133">Transmembrane helix</keyword>
<protein>
    <submittedName>
        <fullName evidence="2">Uncharacterized protein</fullName>
    </submittedName>
</protein>
<evidence type="ECO:0000313" key="2">
    <source>
        <dbReference type="EMBL" id="RIW17144.1"/>
    </source>
</evidence>
<comment type="caution">
    <text evidence="2">The sequence shown here is derived from an EMBL/GenBank/DDBJ whole genome shotgun (WGS) entry which is preliminary data.</text>
</comment>
<dbReference type="Proteomes" id="UP000283522">
    <property type="component" value="Unassembled WGS sequence"/>
</dbReference>
<dbReference type="RefSeq" id="WP_119476582.1">
    <property type="nucleotide sequence ID" value="NZ_QXML01000002.1"/>
</dbReference>
<keyword evidence="3" id="KW-1185">Reference proteome</keyword>
<organism evidence="2 3">
    <name type="scientific">Algoriphagus lacus</name>
    <dbReference type="NCBI Taxonomy" id="2056311"/>
    <lineage>
        <taxon>Bacteria</taxon>
        <taxon>Pseudomonadati</taxon>
        <taxon>Bacteroidota</taxon>
        <taxon>Cytophagia</taxon>
        <taxon>Cytophagales</taxon>
        <taxon>Cyclobacteriaceae</taxon>
        <taxon>Algoriphagus</taxon>
    </lineage>
</organism>